<protein>
    <submittedName>
        <fullName evidence="5">Ribosomal protein S3</fullName>
    </submittedName>
</protein>
<dbReference type="Gene3D" id="3.30.1140.32">
    <property type="entry name" value="Ribosomal protein S3, C-terminal domain"/>
    <property type="match status" value="1"/>
</dbReference>
<keyword evidence="4" id="KW-0812">Transmembrane</keyword>
<evidence type="ECO:0000313" key="5">
    <source>
        <dbReference type="EMBL" id="ANP26191.1"/>
    </source>
</evidence>
<keyword evidence="2 5" id="KW-0689">Ribosomal protein</keyword>
<accession>A0A1B0ZEQ5</accession>
<evidence type="ECO:0000256" key="4">
    <source>
        <dbReference type="SAM" id="Phobius"/>
    </source>
</evidence>
<reference evidence="5" key="1">
    <citation type="journal article" date="2016" name="Bot. Marina">
        <title>Genomic and phylogenetic analysis of Ceramium cimbricum (Ceramiales, Rhodophyta) from the Atlantic and Pacific Oceans supports the naming of a new invasive Pacific entity Ceramium sungminbooi sp. nov.</title>
        <authorList>
            <person name="Hughey J.R."/>
            <person name="Boo G.H."/>
        </authorList>
    </citation>
    <scope>NUCLEOTIDE SEQUENCE</scope>
</reference>
<gene>
    <name evidence="5" type="primary">rps3</name>
</gene>
<dbReference type="GO" id="GO:0005840">
    <property type="term" value="C:ribosome"/>
    <property type="evidence" value="ECO:0007669"/>
    <property type="project" value="UniProtKB-KW"/>
</dbReference>
<comment type="similarity">
    <text evidence="1">Belongs to the universal ribosomal protein uS3 family.</text>
</comment>
<proteinExistence type="inferred from homology"/>
<geneLocation type="mitochondrion" evidence="5"/>
<dbReference type="SUPFAM" id="SSF54821">
    <property type="entry name" value="Ribosomal protein S3 C-terminal domain"/>
    <property type="match status" value="1"/>
</dbReference>
<dbReference type="InterPro" id="IPR036419">
    <property type="entry name" value="Ribosomal_S3_C_sf"/>
</dbReference>
<evidence type="ECO:0000256" key="2">
    <source>
        <dbReference type="ARBA" id="ARBA00022980"/>
    </source>
</evidence>
<name>A0A1B0ZEQ5_9FLOR</name>
<keyword evidence="5" id="KW-0496">Mitochondrion</keyword>
<evidence type="ECO:0000256" key="1">
    <source>
        <dbReference type="ARBA" id="ARBA00010761"/>
    </source>
</evidence>
<keyword evidence="4" id="KW-1133">Transmembrane helix</keyword>
<organism evidence="5">
    <name type="scientific">Campylaephora sungminbooi</name>
    <dbReference type="NCBI Taxonomy" id="1896769"/>
    <lineage>
        <taxon>Eukaryota</taxon>
        <taxon>Rhodophyta</taxon>
        <taxon>Florideophyceae</taxon>
        <taxon>Rhodymeniophycidae</taxon>
        <taxon>Ceramiales</taxon>
        <taxon>Ceramiaceae</taxon>
        <taxon>Campylaephora</taxon>
    </lineage>
</organism>
<keyword evidence="3" id="KW-0687">Ribonucleoprotein</keyword>
<dbReference type="EMBL" id="KU145004">
    <property type="protein sequence ID" value="ANP26191.1"/>
    <property type="molecule type" value="Genomic_DNA"/>
</dbReference>
<dbReference type="AlphaFoldDB" id="A0A1B0ZEQ5"/>
<feature type="transmembrane region" description="Helical" evidence="4">
    <location>
        <begin position="39"/>
        <end position="61"/>
    </location>
</feature>
<sequence length="219" mass="26102">MAQKINPTSIKIGQQSPWITTYQTYGKSLFYFSYFHTSYFSHIFLLSSLNNFAFFPNFFFLHNKIYFFVKYDKAINLRFPLIFTYTKNWFFNTPDFKVRFFPISRNLNLASAISFYFKSLVFRKIVFRKILLILIKLLSNQLKSSKLVYTKFGVKKVKLKGFKLRLVGRFENSKNQMSKKIEYSEGSLSLLSVNSFNEFFSLNIYSKLGVCNFKVWLFF</sequence>
<dbReference type="EMBL" id="KU145005">
    <property type="protein sequence ID" value="ANP26212.1"/>
    <property type="molecule type" value="Genomic_DNA"/>
</dbReference>
<evidence type="ECO:0000256" key="3">
    <source>
        <dbReference type="ARBA" id="ARBA00023274"/>
    </source>
</evidence>
<keyword evidence="4" id="KW-0472">Membrane</keyword>
<dbReference type="GO" id="GO:1990904">
    <property type="term" value="C:ribonucleoprotein complex"/>
    <property type="evidence" value="ECO:0007669"/>
    <property type="project" value="UniProtKB-KW"/>
</dbReference>